<dbReference type="Pfam" id="PF00155">
    <property type="entry name" value="Aminotran_1_2"/>
    <property type="match status" value="1"/>
</dbReference>
<protein>
    <submittedName>
        <fullName evidence="3">1-aminocyclopropane-1-carboxylate synthase-like protein 1</fullName>
    </submittedName>
</protein>
<proteinExistence type="predicted"/>
<dbReference type="GO" id="GO:0006520">
    <property type="term" value="P:amino acid metabolic process"/>
    <property type="evidence" value="ECO:0007669"/>
    <property type="project" value="TreeGrafter"/>
</dbReference>
<dbReference type="Gene3D" id="3.40.640.10">
    <property type="entry name" value="Type I PLP-dependent aspartate aminotransferase-like (Major domain)"/>
    <property type="match status" value="1"/>
</dbReference>
<dbReference type="PANTHER" id="PTHR43795">
    <property type="entry name" value="BIFUNCTIONAL ASPARTATE AMINOTRANSFERASE AND GLUTAMATE/ASPARTATE-PREPHENATE AMINOTRANSFERASE-RELATED"/>
    <property type="match status" value="1"/>
</dbReference>
<comment type="caution">
    <text evidence="3">The sequence shown here is derived from an EMBL/GenBank/DDBJ whole genome shotgun (WGS) entry which is preliminary data.</text>
</comment>
<dbReference type="InterPro" id="IPR050478">
    <property type="entry name" value="Ethylene_sulfur-biosynth"/>
</dbReference>
<dbReference type="GO" id="GO:0030170">
    <property type="term" value="F:pyridoxal phosphate binding"/>
    <property type="evidence" value="ECO:0007669"/>
    <property type="project" value="InterPro"/>
</dbReference>
<dbReference type="Gene3D" id="3.90.1150.10">
    <property type="entry name" value="Aspartate Aminotransferase, domain 1"/>
    <property type="match status" value="1"/>
</dbReference>
<dbReference type="Proteomes" id="UP000187429">
    <property type="component" value="Unassembled WGS sequence"/>
</dbReference>
<keyword evidence="4" id="KW-1185">Reference proteome</keyword>
<dbReference type="OrthoDB" id="7042322at2759"/>
<accession>A0A1R1X9V7</accession>
<organism evidence="3 4">
    <name type="scientific">Smittium culicis</name>
    <dbReference type="NCBI Taxonomy" id="133412"/>
    <lineage>
        <taxon>Eukaryota</taxon>
        <taxon>Fungi</taxon>
        <taxon>Fungi incertae sedis</taxon>
        <taxon>Zoopagomycota</taxon>
        <taxon>Kickxellomycotina</taxon>
        <taxon>Harpellomycetes</taxon>
        <taxon>Harpellales</taxon>
        <taxon>Legeriomycetaceae</taxon>
        <taxon>Smittium</taxon>
    </lineage>
</organism>
<evidence type="ECO:0000259" key="2">
    <source>
        <dbReference type="Pfam" id="PF00155"/>
    </source>
</evidence>
<dbReference type="InterPro" id="IPR015421">
    <property type="entry name" value="PyrdxlP-dep_Trfase_major"/>
</dbReference>
<reference evidence="4" key="1">
    <citation type="submission" date="2017-01" db="EMBL/GenBank/DDBJ databases">
        <authorList>
            <person name="Wang Y."/>
            <person name="White M."/>
            <person name="Kvist S."/>
            <person name="Moncalvo J.-M."/>
        </authorList>
    </citation>
    <scope>NUCLEOTIDE SEQUENCE [LARGE SCALE GENOMIC DNA]</scope>
    <source>
        <strain evidence="4">ID-206-W2</strain>
    </source>
</reference>
<evidence type="ECO:0000313" key="4">
    <source>
        <dbReference type="Proteomes" id="UP000187429"/>
    </source>
</evidence>
<dbReference type="CDD" id="cd00609">
    <property type="entry name" value="AAT_like"/>
    <property type="match status" value="1"/>
</dbReference>
<dbReference type="InterPro" id="IPR004839">
    <property type="entry name" value="Aminotransferase_I/II_large"/>
</dbReference>
<dbReference type="InterPro" id="IPR015422">
    <property type="entry name" value="PyrdxlP-dep_Trfase_small"/>
</dbReference>
<dbReference type="EMBL" id="LSSM01006098">
    <property type="protein sequence ID" value="OMJ11388.1"/>
    <property type="molecule type" value="Genomic_DNA"/>
</dbReference>
<keyword evidence="1" id="KW-0663">Pyridoxal phosphate</keyword>
<feature type="domain" description="Aminotransferase class I/classII large" evidence="2">
    <location>
        <begin position="44"/>
        <end position="447"/>
    </location>
</feature>
<evidence type="ECO:0000313" key="3">
    <source>
        <dbReference type="EMBL" id="OMJ11388.1"/>
    </source>
</evidence>
<name>A0A1R1X9V7_9FUNG</name>
<dbReference type="SUPFAM" id="SSF53383">
    <property type="entry name" value="PLP-dependent transferases"/>
    <property type="match status" value="1"/>
</dbReference>
<gene>
    <name evidence="3" type="ORF">AYI69_g9850</name>
</gene>
<dbReference type="GO" id="GO:0008483">
    <property type="term" value="F:transaminase activity"/>
    <property type="evidence" value="ECO:0007669"/>
    <property type="project" value="TreeGrafter"/>
</dbReference>
<dbReference type="PRINTS" id="PR00753">
    <property type="entry name" value="ACCSYNTHASE"/>
</dbReference>
<dbReference type="PANTHER" id="PTHR43795:SF39">
    <property type="entry name" value="AMINOTRANSFERASE CLASS I_CLASSII DOMAIN-CONTAINING PROTEIN"/>
    <property type="match status" value="1"/>
</dbReference>
<evidence type="ECO:0000256" key="1">
    <source>
        <dbReference type="ARBA" id="ARBA00022898"/>
    </source>
</evidence>
<sequence>MSTELVFSNAATENLNESNTALEAIGEAMNDQYDEVTNPNGIVNLGIAVNKLQEEIILKKLNSINTVTKKDLEYNTAFGTETLRTNISNMINKNFNPVNPVDKDDIVVTNGATSALDKLASVLCNPGEAVLISSPYYSVFETDLNLVAKAVVHNVPVPVSEIQSPVQVRHYQKKLDELNTKGITAKVIVVCNPHNPTGKCYSRAAVEAILEFANRNKLFVIMDEIYALSVFRNTESASDLKNDKIKHSGDLNDAVGTYSDNRYEFESVLSFENLSELIDPSLVIVLHGLSKDFCLNGFRVGWVVSPFNKQVVTALCKIAMFSYQAGLVDSMISKLLGDTEFLDSFNVILRKNLLESYERTTTYLNNKNIKYVPSQAGHFLWVNIQPLMIKWKNNNLKENQFRISSPSELTFDDDMEMWLSVIKDARIYYTAGVNFKSDEPGWIRLIFSQPWDFLKKGLDRLFNYIEKESNSIPQIKSKI</sequence>
<dbReference type="InterPro" id="IPR015424">
    <property type="entry name" value="PyrdxlP-dep_Trfase"/>
</dbReference>
<dbReference type="AlphaFoldDB" id="A0A1R1X9V7"/>